<reference evidence="2 3" key="1">
    <citation type="submission" date="2017-10" db="EMBL/GenBank/DDBJ databases">
        <title>Sequencing the genomes of 1000 actinobacteria strains.</title>
        <authorList>
            <person name="Klenk H.-P."/>
        </authorList>
    </citation>
    <scope>NUCLEOTIDE SEQUENCE [LARGE SCALE GENOMIC DNA]</scope>
    <source>
        <strain evidence="2 3">DSM 21574</strain>
    </source>
</reference>
<dbReference type="AlphaFoldDB" id="A0A2A9EE07"/>
<proteinExistence type="predicted"/>
<gene>
    <name evidence="2" type="ORF">ATL41_1906</name>
</gene>
<feature type="domain" description="N-acetyltransferase" evidence="1">
    <location>
        <begin position="41"/>
        <end position="181"/>
    </location>
</feature>
<accession>A0A2A9EE07</accession>
<dbReference type="Gene3D" id="3.40.630.30">
    <property type="match status" value="1"/>
</dbReference>
<dbReference type="PANTHER" id="PTHR43792:SF1">
    <property type="entry name" value="N-ACETYLTRANSFERASE DOMAIN-CONTAINING PROTEIN"/>
    <property type="match status" value="1"/>
</dbReference>
<name>A0A2A9EE07_9MICO</name>
<evidence type="ECO:0000313" key="2">
    <source>
        <dbReference type="EMBL" id="PFG37158.1"/>
    </source>
</evidence>
<dbReference type="Pfam" id="PF13302">
    <property type="entry name" value="Acetyltransf_3"/>
    <property type="match status" value="1"/>
</dbReference>
<dbReference type="SUPFAM" id="SSF55729">
    <property type="entry name" value="Acyl-CoA N-acyltransferases (Nat)"/>
    <property type="match status" value="1"/>
</dbReference>
<dbReference type="EMBL" id="PDJH01000001">
    <property type="protein sequence ID" value="PFG37158.1"/>
    <property type="molecule type" value="Genomic_DNA"/>
</dbReference>
<evidence type="ECO:0000259" key="1">
    <source>
        <dbReference type="Pfam" id="PF13302"/>
    </source>
</evidence>
<dbReference type="PANTHER" id="PTHR43792">
    <property type="entry name" value="GNAT FAMILY, PUTATIVE (AFU_ORTHOLOGUE AFUA_3G00765)-RELATED-RELATED"/>
    <property type="match status" value="1"/>
</dbReference>
<dbReference type="InterPro" id="IPR000182">
    <property type="entry name" value="GNAT_dom"/>
</dbReference>
<dbReference type="GO" id="GO:0016747">
    <property type="term" value="F:acyltransferase activity, transferring groups other than amino-acyl groups"/>
    <property type="evidence" value="ECO:0007669"/>
    <property type="project" value="InterPro"/>
</dbReference>
<organism evidence="2 3">
    <name type="scientific">Flavimobilis soli</name>
    <dbReference type="NCBI Taxonomy" id="442709"/>
    <lineage>
        <taxon>Bacteria</taxon>
        <taxon>Bacillati</taxon>
        <taxon>Actinomycetota</taxon>
        <taxon>Actinomycetes</taxon>
        <taxon>Micrococcales</taxon>
        <taxon>Jonesiaceae</taxon>
        <taxon>Flavimobilis</taxon>
    </lineage>
</organism>
<keyword evidence="2" id="KW-0808">Transferase</keyword>
<dbReference type="Proteomes" id="UP000221394">
    <property type="component" value="Unassembled WGS sequence"/>
</dbReference>
<evidence type="ECO:0000313" key="3">
    <source>
        <dbReference type="Proteomes" id="UP000221394"/>
    </source>
</evidence>
<dbReference type="InterPro" id="IPR016181">
    <property type="entry name" value="Acyl_CoA_acyltransferase"/>
</dbReference>
<dbReference type="InterPro" id="IPR051531">
    <property type="entry name" value="N-acetyltransferase"/>
</dbReference>
<sequence length="221" mass="23628">MAPVDHAPRSSAAREPVSDPADNVAVMIDTLAPAPALRSARLLLTPLTHADADAVHAIFADARTWQHLPSGRHTDVEQTLAMIERSLTSLAEYGCGTWSMRLADDGPDGPVIGVGGVTWSSAGCWNLGYRLASEAWGKGLATEVARAGIVHARRAEPDAPVTARVLSTNPASARVLDHVGLTQVWRGVPRDRTLEVPDVERLVFSDRRLRPETLDGLIALG</sequence>
<protein>
    <submittedName>
        <fullName evidence="2">RimJ/RimL family protein N-acetyltransferase</fullName>
    </submittedName>
</protein>
<keyword evidence="3" id="KW-1185">Reference proteome</keyword>
<comment type="caution">
    <text evidence="2">The sequence shown here is derived from an EMBL/GenBank/DDBJ whole genome shotgun (WGS) entry which is preliminary data.</text>
</comment>